<dbReference type="Proteomes" id="UP000831701">
    <property type="component" value="Chromosome 18"/>
</dbReference>
<evidence type="ECO:0000313" key="2">
    <source>
        <dbReference type="Proteomes" id="UP000831701"/>
    </source>
</evidence>
<gene>
    <name evidence="1" type="ORF">L3Q82_015234</name>
</gene>
<dbReference type="EMBL" id="CM041548">
    <property type="protein sequence ID" value="KAI3358838.1"/>
    <property type="molecule type" value="Genomic_DNA"/>
</dbReference>
<protein>
    <submittedName>
        <fullName evidence="1">Uncharacterized protein</fullName>
    </submittedName>
</protein>
<proteinExistence type="predicted"/>
<accession>A0ACB8VWE4</accession>
<organism evidence="1 2">
    <name type="scientific">Scortum barcoo</name>
    <name type="common">barcoo grunter</name>
    <dbReference type="NCBI Taxonomy" id="214431"/>
    <lineage>
        <taxon>Eukaryota</taxon>
        <taxon>Metazoa</taxon>
        <taxon>Chordata</taxon>
        <taxon>Craniata</taxon>
        <taxon>Vertebrata</taxon>
        <taxon>Euteleostomi</taxon>
        <taxon>Actinopterygii</taxon>
        <taxon>Neopterygii</taxon>
        <taxon>Teleostei</taxon>
        <taxon>Neoteleostei</taxon>
        <taxon>Acanthomorphata</taxon>
        <taxon>Eupercaria</taxon>
        <taxon>Centrarchiformes</taxon>
        <taxon>Terapontoidei</taxon>
        <taxon>Terapontidae</taxon>
        <taxon>Scortum</taxon>
    </lineage>
</organism>
<sequence length="664" mass="71578">MARDYAARCPVSPVRSAWLVAAILLAACQAPCALTAGETRSASSRAPPTTAGAQRLFRRVTSPSPLCGLLPFSSSFALAVVFSFLSRAPLKFKSNQSIDAGVRKKIPKLPFTGIGAQKVRVEEELEAYPAESVDLRCQFIDGGGRTKLTQVSWIWEPIDGQRDNIAVYHPIYGQSFPNSVFKDRVVFLHNSLENPSIRISNLRMSDAGRYTCEYATYPSGNEQGTTTLIMLAKPKNSAKVVTVQAGSTLVVVAQCEAADGKPAATIKWLASVGGNHSTSTMNGPDGTVTVRSEYRLVPTPADNGRDVTCMVDQKTQDQPWVYPVKLSVEYFLHEKGALSFSVLFCSACFNLPHTSLWLAFTLNTPSVSIEGYDNNWYVGRSDAVLFCQANANPAPTTVTWTAASGALPDTVVVEGNKLTVRKVDDAVNTTFICEVKNKHGASRNQITTIVIEALEDPSSAGVVAGAVIGSLLALLLVVALIAVLLTRSRRQQQRRGYPSSGDSIATGSGGSNGDYGNKARLLFSGPGNNSSKNGTGANNNGPIYIASYREGCDATGTLTEKANDYHHHHLHHASIGNPPSAHDILLSGEMDEGERRKFDLDDSMEEEEERYDRFGGVGGGGNMLPPAYHVRRGHGGEEEMDVYLDDDMESQRDGSVISRTAIYV</sequence>
<evidence type="ECO:0000313" key="1">
    <source>
        <dbReference type="EMBL" id="KAI3358838.1"/>
    </source>
</evidence>
<keyword evidence="2" id="KW-1185">Reference proteome</keyword>
<name>A0ACB8VWE4_9TELE</name>
<comment type="caution">
    <text evidence="1">The sequence shown here is derived from an EMBL/GenBank/DDBJ whole genome shotgun (WGS) entry which is preliminary data.</text>
</comment>
<reference evidence="1" key="1">
    <citation type="submission" date="2022-04" db="EMBL/GenBank/DDBJ databases">
        <title>Jade perch genome.</title>
        <authorList>
            <person name="Chao B."/>
        </authorList>
    </citation>
    <scope>NUCLEOTIDE SEQUENCE</scope>
    <source>
        <strain evidence="1">CB-2022</strain>
    </source>
</reference>